<dbReference type="PANTHER" id="PTHR35010:SF2">
    <property type="entry name" value="BLL4672 PROTEIN"/>
    <property type="match status" value="1"/>
</dbReference>
<dbReference type="InterPro" id="IPR041413">
    <property type="entry name" value="MLTR_LBD"/>
</dbReference>
<dbReference type="GO" id="GO:0003677">
    <property type="term" value="F:DNA binding"/>
    <property type="evidence" value="ECO:0007669"/>
    <property type="project" value="InterPro"/>
</dbReference>
<reference evidence="2 3" key="1">
    <citation type="journal article" date="2018" name="Int. J. Syst. Evol. Microbiol.">
        <title>Glycomyces paridis sp. nov., isolated from the medicinal plant Paris polyphylla.</title>
        <authorList>
            <person name="Fang X.M."/>
            <person name="Bai J.L."/>
            <person name="Su J."/>
            <person name="Zhao L.L."/>
            <person name="Liu H.Y."/>
            <person name="Ma B.P."/>
            <person name="Zhang Y.Q."/>
            <person name="Yu L.Y."/>
        </authorList>
    </citation>
    <scope>NUCLEOTIDE SEQUENCE [LARGE SCALE GENOMIC DNA]</scope>
    <source>
        <strain evidence="2 3">CPCC 204357</strain>
    </source>
</reference>
<dbReference type="Gene3D" id="3.30.450.180">
    <property type="match status" value="1"/>
</dbReference>
<dbReference type="OrthoDB" id="3608749at2"/>
<accession>A0A4S8PJB0</accession>
<dbReference type="EMBL" id="STGX01000008">
    <property type="protein sequence ID" value="THV28384.1"/>
    <property type="molecule type" value="Genomic_DNA"/>
</dbReference>
<evidence type="ECO:0000259" key="1">
    <source>
        <dbReference type="PROSITE" id="PS50943"/>
    </source>
</evidence>
<evidence type="ECO:0000313" key="2">
    <source>
        <dbReference type="EMBL" id="THV28384.1"/>
    </source>
</evidence>
<dbReference type="SUPFAM" id="SSF47413">
    <property type="entry name" value="lambda repressor-like DNA-binding domains"/>
    <property type="match status" value="1"/>
</dbReference>
<name>A0A4S8PJB0_9ACTN</name>
<dbReference type="InterPro" id="IPR010982">
    <property type="entry name" value="Lambda_DNA-bd_dom_sf"/>
</dbReference>
<dbReference type="Pfam" id="PF13560">
    <property type="entry name" value="HTH_31"/>
    <property type="match status" value="1"/>
</dbReference>
<evidence type="ECO:0000313" key="3">
    <source>
        <dbReference type="Proteomes" id="UP000305792"/>
    </source>
</evidence>
<dbReference type="InterPro" id="IPR001387">
    <property type="entry name" value="Cro/C1-type_HTH"/>
</dbReference>
<comment type="caution">
    <text evidence="2">The sequence shown here is derived from an EMBL/GenBank/DDBJ whole genome shotgun (WGS) entry which is preliminary data.</text>
</comment>
<dbReference type="AlphaFoldDB" id="A0A4S8PJB0"/>
<proteinExistence type="predicted"/>
<dbReference type="SMART" id="SM00530">
    <property type="entry name" value="HTH_XRE"/>
    <property type="match status" value="1"/>
</dbReference>
<dbReference type="Gene3D" id="1.10.260.40">
    <property type="entry name" value="lambda repressor-like DNA-binding domains"/>
    <property type="match status" value="1"/>
</dbReference>
<keyword evidence="3" id="KW-1185">Reference proteome</keyword>
<dbReference type="CDD" id="cd00093">
    <property type="entry name" value="HTH_XRE"/>
    <property type="match status" value="1"/>
</dbReference>
<dbReference type="RefSeq" id="WP_136529995.1">
    <property type="nucleotide sequence ID" value="NZ_STGX01000008.1"/>
</dbReference>
<dbReference type="Proteomes" id="UP000305792">
    <property type="component" value="Unassembled WGS sequence"/>
</dbReference>
<organism evidence="2 3">
    <name type="scientific">Glycomyces paridis</name>
    <dbReference type="NCBI Taxonomy" id="2126555"/>
    <lineage>
        <taxon>Bacteria</taxon>
        <taxon>Bacillati</taxon>
        <taxon>Actinomycetota</taxon>
        <taxon>Actinomycetes</taxon>
        <taxon>Glycomycetales</taxon>
        <taxon>Glycomycetaceae</taxon>
        <taxon>Glycomyces</taxon>
    </lineage>
</organism>
<dbReference type="PANTHER" id="PTHR35010">
    <property type="entry name" value="BLL4672 PROTEIN-RELATED"/>
    <property type="match status" value="1"/>
</dbReference>
<sequence>MPSEIQTLGSLLRTWRERVDPREVGLAGGGRRRTKGLRREELAGLAGVSADYVVRLEQGRFRTPSAQVVSALARALRLSDSETELLFRAANHLPPGQTTIDARVSPAARRLVARMPDHPLAVFTADWTLLHANRLLCDLFDLPPLAEAIGENLVVRTFVHEVSAQIATPAGGDEMFERALVADLRLSATELGEDPTFQDLVTTVRAKSPRFAAYWDEGRAAPHMSMVKTVHNSVVGDLVIDCDLLKFADSNVRLILCSAAPGTPDSDKLDALRARANRTDRTD</sequence>
<protein>
    <submittedName>
        <fullName evidence="2">Helix-turn-helix transcriptional regulator</fullName>
    </submittedName>
</protein>
<feature type="domain" description="HTH cro/C1-type" evidence="1">
    <location>
        <begin position="35"/>
        <end position="85"/>
    </location>
</feature>
<dbReference type="Pfam" id="PF17765">
    <property type="entry name" value="MLTR_LBD"/>
    <property type="match status" value="1"/>
</dbReference>
<dbReference type="PROSITE" id="PS50943">
    <property type="entry name" value="HTH_CROC1"/>
    <property type="match status" value="1"/>
</dbReference>
<gene>
    <name evidence="2" type="ORF">E9998_12310</name>
</gene>